<organism evidence="1 2">
    <name type="scientific">Desulfosporosinus metallidurans</name>
    <dbReference type="NCBI Taxonomy" id="1888891"/>
    <lineage>
        <taxon>Bacteria</taxon>
        <taxon>Bacillati</taxon>
        <taxon>Bacillota</taxon>
        <taxon>Clostridia</taxon>
        <taxon>Eubacteriales</taxon>
        <taxon>Desulfitobacteriaceae</taxon>
        <taxon>Desulfosporosinus</taxon>
    </lineage>
</organism>
<proteinExistence type="predicted"/>
<comment type="caution">
    <text evidence="1">The sequence shown here is derived from an EMBL/GenBank/DDBJ whole genome shotgun (WGS) entry which is preliminary data.</text>
</comment>
<dbReference type="GO" id="GO:0043571">
    <property type="term" value="P:maintenance of CRISPR repeat elements"/>
    <property type="evidence" value="ECO:0007669"/>
    <property type="project" value="InterPro"/>
</dbReference>
<dbReference type="EMBL" id="MLBF01000042">
    <property type="protein sequence ID" value="OLN28491.1"/>
    <property type="molecule type" value="Genomic_DNA"/>
</dbReference>
<dbReference type="RefSeq" id="WP_075366414.1">
    <property type="nucleotide sequence ID" value="NZ_MLBF01000042.1"/>
</dbReference>
<dbReference type="NCBIfam" id="TIGR02589">
    <property type="entry name" value="cas_Csd2"/>
    <property type="match status" value="1"/>
</dbReference>
<protein>
    <submittedName>
        <fullName evidence="1">CRISPR-associated protein, Csd2/Csh2 family</fullName>
    </submittedName>
</protein>
<dbReference type="Proteomes" id="UP000186102">
    <property type="component" value="Unassembled WGS sequence"/>
</dbReference>
<dbReference type="STRING" id="1888891.DSOL_4004"/>
<name>A0A1Q8QMC2_9FIRM</name>
<reference evidence="1 2" key="1">
    <citation type="submission" date="2016-09" db="EMBL/GenBank/DDBJ databases">
        <title>Complete genome of Desulfosporosinus sp. OL.</title>
        <authorList>
            <person name="Mardanov A."/>
            <person name="Beletsky A."/>
            <person name="Panova A."/>
            <person name="Karnachuk O."/>
            <person name="Ravin N."/>
        </authorList>
    </citation>
    <scope>NUCLEOTIDE SEQUENCE [LARGE SCALE GENOMIC DNA]</scope>
    <source>
        <strain evidence="1 2">OL</strain>
    </source>
</reference>
<keyword evidence="2" id="KW-1185">Reference proteome</keyword>
<dbReference type="AlphaFoldDB" id="A0A1Q8QMC2"/>
<accession>A0A1Q8QMC2</accession>
<evidence type="ECO:0000313" key="1">
    <source>
        <dbReference type="EMBL" id="OLN28491.1"/>
    </source>
</evidence>
<sequence length="287" mass="32694">MDAIKKRYEFVLLFDVENGNPNGDPDAGNMPRIDAETGLGLVTDVCLKRKIRNYVDIAKNDTERYDIYVREGSVLNTQHRKAYKAMELEPESKKLPKEIEQAKKLTHFMCHHFFDVRTFGAVMSTEVNCGVVRGPVQINFARSIDPIIQQEVTITRMAVTSEKDAEKKDREMGRKFIVPYALYRVEGYISAFLADKTGFSEDDLELFWEALTNMFDHDHSAARGKMSARKLIVFEHETALGNAPAHKLFDLLTVSCKDPERPTRSFNDYEVSINHTALPAGVKLIEK</sequence>
<evidence type="ECO:0000313" key="2">
    <source>
        <dbReference type="Proteomes" id="UP000186102"/>
    </source>
</evidence>
<dbReference type="Pfam" id="PF05107">
    <property type="entry name" value="Cas_Cas7"/>
    <property type="match status" value="1"/>
</dbReference>
<dbReference type="CDD" id="cd09689">
    <property type="entry name" value="Cas7_I-C"/>
    <property type="match status" value="1"/>
</dbReference>
<gene>
    <name evidence="1" type="ORF">DSOL_4004</name>
</gene>
<dbReference type="OrthoDB" id="9776792at2"/>
<dbReference type="InterPro" id="IPR013418">
    <property type="entry name" value="CRISPR-assoc_prot_Cas7/Csd2"/>
</dbReference>
<dbReference type="NCBIfam" id="TIGR01595">
    <property type="entry name" value="cas_CT1132"/>
    <property type="match status" value="1"/>
</dbReference>
<dbReference type="InterPro" id="IPR006482">
    <property type="entry name" value="Cas7_Csh2/Csh2"/>
</dbReference>